<name>A0A7N4PCP7_SARHA</name>
<evidence type="ECO:0000256" key="4">
    <source>
        <dbReference type="ARBA" id="ARBA00022490"/>
    </source>
</evidence>
<organism evidence="12 13">
    <name type="scientific">Sarcophilus harrisii</name>
    <name type="common">Tasmanian devil</name>
    <name type="synonym">Sarcophilus laniarius</name>
    <dbReference type="NCBI Taxonomy" id="9305"/>
    <lineage>
        <taxon>Eukaryota</taxon>
        <taxon>Metazoa</taxon>
        <taxon>Chordata</taxon>
        <taxon>Craniata</taxon>
        <taxon>Vertebrata</taxon>
        <taxon>Euteleostomi</taxon>
        <taxon>Mammalia</taxon>
        <taxon>Metatheria</taxon>
        <taxon>Dasyuromorphia</taxon>
        <taxon>Dasyuridae</taxon>
        <taxon>Sarcophilus</taxon>
    </lineage>
</organism>
<feature type="compositionally biased region" description="Pro residues" evidence="11">
    <location>
        <begin position="59"/>
        <end position="69"/>
    </location>
</feature>
<dbReference type="GO" id="GO:0005737">
    <property type="term" value="C:cytoplasm"/>
    <property type="evidence" value="ECO:0007669"/>
    <property type="project" value="UniProtKB-SubCell"/>
</dbReference>
<dbReference type="AlphaFoldDB" id="A0A7N4PCP7"/>
<dbReference type="FunCoup" id="A0A7N4PCP7">
    <property type="interactions" value="1801"/>
</dbReference>
<dbReference type="Pfam" id="PF15264">
    <property type="entry name" value="TSSC4"/>
    <property type="match status" value="1"/>
</dbReference>
<gene>
    <name evidence="12" type="primary">TSSC4</name>
</gene>
<feature type="compositionally biased region" description="Basic and acidic residues" evidence="11">
    <location>
        <begin position="195"/>
        <end position="210"/>
    </location>
</feature>
<evidence type="ECO:0000256" key="10">
    <source>
        <dbReference type="ARBA" id="ARBA00045970"/>
    </source>
</evidence>
<evidence type="ECO:0000256" key="11">
    <source>
        <dbReference type="SAM" id="MobiDB-lite"/>
    </source>
</evidence>
<feature type="compositionally biased region" description="Acidic residues" evidence="11">
    <location>
        <begin position="45"/>
        <end position="57"/>
    </location>
</feature>
<reference evidence="12" key="3">
    <citation type="submission" date="2025-09" db="UniProtKB">
        <authorList>
            <consortium name="Ensembl"/>
        </authorList>
    </citation>
    <scope>IDENTIFICATION</scope>
</reference>
<keyword evidence="4" id="KW-0963">Cytoplasm</keyword>
<dbReference type="InParanoid" id="A0A7N4PCP7"/>
<comment type="subcellular location">
    <subcellularLocation>
        <location evidence="2">Cytoplasm</location>
    </subcellularLocation>
    <subcellularLocation>
        <location evidence="1">Nucleus</location>
    </subcellularLocation>
</comment>
<feature type="compositionally biased region" description="Pro residues" evidence="11">
    <location>
        <begin position="106"/>
        <end position="121"/>
    </location>
</feature>
<dbReference type="RefSeq" id="XP_031798421.1">
    <property type="nucleotide sequence ID" value="XM_031942561.1"/>
</dbReference>
<accession>A0A7N4PCP7</accession>
<protein>
    <recommendedName>
        <fullName evidence="9">U5 small nuclear ribonucleoprotein TSSC4</fullName>
    </recommendedName>
</protein>
<dbReference type="PANTHER" id="PTHR13445:SF3">
    <property type="entry name" value="U5 SMALL NUCLEAR RIBONUCLEOPROTEIN TSSC4"/>
    <property type="match status" value="1"/>
</dbReference>
<evidence type="ECO:0000313" key="13">
    <source>
        <dbReference type="Proteomes" id="UP000007648"/>
    </source>
</evidence>
<dbReference type="CTD" id="10078"/>
<proteinExistence type="inferred from homology"/>
<evidence type="ECO:0000256" key="1">
    <source>
        <dbReference type="ARBA" id="ARBA00004123"/>
    </source>
</evidence>
<dbReference type="Proteomes" id="UP000007648">
    <property type="component" value="Unassembled WGS sequence"/>
</dbReference>
<feature type="region of interest" description="Disordered" evidence="11">
    <location>
        <begin position="19"/>
        <end position="125"/>
    </location>
</feature>
<dbReference type="PANTHER" id="PTHR13445">
    <property type="entry name" value="TUMOR SUPPRESSING SUBTRANSFERABLE CANDIDATE 4 TSSC4"/>
    <property type="match status" value="1"/>
</dbReference>
<keyword evidence="8" id="KW-0539">Nucleus</keyword>
<dbReference type="GO" id="GO:0006397">
    <property type="term" value="P:mRNA processing"/>
    <property type="evidence" value="ECO:0007669"/>
    <property type="project" value="UniProtKB-KW"/>
</dbReference>
<dbReference type="GeneTree" id="ENSGT00390000011846"/>
<evidence type="ECO:0000256" key="5">
    <source>
        <dbReference type="ARBA" id="ARBA00022664"/>
    </source>
</evidence>
<dbReference type="InterPro" id="IPR029338">
    <property type="entry name" value="TSSC4"/>
</dbReference>
<reference evidence="12" key="2">
    <citation type="submission" date="2025-08" db="UniProtKB">
        <authorList>
            <consortium name="Ensembl"/>
        </authorList>
    </citation>
    <scope>IDENTIFICATION</scope>
</reference>
<evidence type="ECO:0000256" key="6">
    <source>
        <dbReference type="ARBA" id="ARBA00022728"/>
    </source>
</evidence>
<evidence type="ECO:0000256" key="7">
    <source>
        <dbReference type="ARBA" id="ARBA00023187"/>
    </source>
</evidence>
<comment type="function">
    <text evidence="10">Protein associated with the U5 snRNP, during its maturation and its post-splicing recycling and which is required for spliceosomal tri-snRNP complex assembly in the nucleus. Has a molecular sequestering activity and transiently hinders SNRNP200 binding sites for constitutive splicing factors that intervene later during the assembly of the spliceosome and splicing. Together with its molecular sequestering activity, may also function as a molecular adapter and placeholder, coordinating the assembly of the U5 snRNP and its association with the U4/U6 di-snRNP.</text>
</comment>
<dbReference type="OrthoDB" id="9451747at2759"/>
<evidence type="ECO:0000256" key="3">
    <source>
        <dbReference type="ARBA" id="ARBA00010362"/>
    </source>
</evidence>
<keyword evidence="13" id="KW-1185">Reference proteome</keyword>
<evidence type="ECO:0000256" key="8">
    <source>
        <dbReference type="ARBA" id="ARBA00023242"/>
    </source>
</evidence>
<dbReference type="Ensembl" id="ENSSHAT00000052171.1">
    <property type="protein sequence ID" value="ENSSHAP00000035091.1"/>
    <property type="gene ID" value="ENSSHAG00000021290.1"/>
</dbReference>
<dbReference type="GeneID" id="111721528"/>
<feature type="compositionally biased region" description="Polar residues" evidence="11">
    <location>
        <begin position="172"/>
        <end position="181"/>
    </location>
</feature>
<dbReference type="GO" id="GO:0008380">
    <property type="term" value="P:RNA splicing"/>
    <property type="evidence" value="ECO:0007669"/>
    <property type="project" value="UniProtKB-KW"/>
</dbReference>
<evidence type="ECO:0000256" key="9">
    <source>
        <dbReference type="ARBA" id="ARBA00035304"/>
    </source>
</evidence>
<dbReference type="KEGG" id="shr:111721528"/>
<reference evidence="12 13" key="1">
    <citation type="journal article" date="2011" name="Proc. Natl. Acad. Sci. U.S.A.">
        <title>Genetic diversity and population structure of the endangered marsupial Sarcophilus harrisii (Tasmanian devil).</title>
        <authorList>
            <person name="Miller W."/>
            <person name="Hayes V.M."/>
            <person name="Ratan A."/>
            <person name="Petersen D.C."/>
            <person name="Wittekindt N.E."/>
            <person name="Miller J."/>
            <person name="Walenz B."/>
            <person name="Knight J."/>
            <person name="Qi J."/>
            <person name="Zhao F."/>
            <person name="Wang Q."/>
            <person name="Bedoya-Reina O.C."/>
            <person name="Katiyar N."/>
            <person name="Tomsho L.P."/>
            <person name="Kasson L.M."/>
            <person name="Hardie R.A."/>
            <person name="Woodbridge P."/>
            <person name="Tindall E.A."/>
            <person name="Bertelsen M.F."/>
            <person name="Dixon D."/>
            <person name="Pyecroft S."/>
            <person name="Helgen K.M."/>
            <person name="Lesk A.M."/>
            <person name="Pringle T.H."/>
            <person name="Patterson N."/>
            <person name="Zhang Y."/>
            <person name="Kreiss A."/>
            <person name="Woods G.M."/>
            <person name="Jones M.E."/>
            <person name="Schuster S.C."/>
        </authorList>
    </citation>
    <scope>NUCLEOTIDE SEQUENCE [LARGE SCALE GENOMIC DNA]</scope>
</reference>
<keyword evidence="5" id="KW-0507">mRNA processing</keyword>
<feature type="region of interest" description="Disordered" evidence="11">
    <location>
        <begin position="159"/>
        <end position="288"/>
    </location>
</feature>
<evidence type="ECO:0000256" key="2">
    <source>
        <dbReference type="ARBA" id="ARBA00004496"/>
    </source>
</evidence>
<dbReference type="GO" id="GO:0005681">
    <property type="term" value="C:spliceosomal complex"/>
    <property type="evidence" value="ECO:0007669"/>
    <property type="project" value="UniProtKB-KW"/>
</dbReference>
<comment type="similarity">
    <text evidence="3">Belongs to the TSSC4 family.</text>
</comment>
<evidence type="ECO:0000313" key="12">
    <source>
        <dbReference type="Ensembl" id="ENSSHAP00000035091.1"/>
    </source>
</evidence>
<keyword evidence="6" id="KW-0747">Spliceosome</keyword>
<sequence length="288" mass="30489">MAGRGGGDASVGLLPWAAGALSDSDSDDEDGLAAALAPGERPDLDTEAADEEEEEGDSPQPPPQPPTAPSRPFLLRGTSPTFSLRSHSIFGGLEGAARPLGEPFKRPLPPPAPAPSRPPLPDYVAHPERWTKYSLHDVPETSDRSNRAVALEFLGDLRRRAGAQSPAPPDTCSPSFNQDPSSRGAGRIVFTKPAKTGERKRPPGDLREPGDEPVALGHLGSAGGPEGEGEGEEPPRGREEPQDADMGEEEAPHPEPSEPEPVGFHGSKKRSREHLRPKGPAEEENEEA</sequence>
<keyword evidence="7" id="KW-0508">mRNA splicing</keyword>